<sequence>MRELTRTQHDRLLNLVRRSPAFLGMRVVVHEDRVEVRDPAEVVLGLGPVVDVVVGAPWDQWPDLVDDRLARMLTAVVEGSPELDGPTEGVLERVYARLRPVAGSPTGWWTYAREVAPGLLMVLALDHPDRVAVLNDDQVERHGYDRLLRAGLDNLCTQLPDTYATREDVHVLVGGDHVASTVLVLPWVVEVVIGVVDQPFGVLVGIPDHTTLVFHVLRDGAGARHAVREIARVAADQHARSDVPLSREVYWWRPGSPTLEPVAQRAGTADGVLGEDLVTRYPPGFVELLEELDRRPL</sequence>
<organism evidence="1 2">
    <name type="scientific">Actinophytocola xanthii</name>
    <dbReference type="NCBI Taxonomy" id="1912961"/>
    <lineage>
        <taxon>Bacteria</taxon>
        <taxon>Bacillati</taxon>
        <taxon>Actinomycetota</taxon>
        <taxon>Actinomycetes</taxon>
        <taxon>Pseudonocardiales</taxon>
        <taxon>Pseudonocardiaceae</taxon>
    </lineage>
</organism>
<dbReference type="Proteomes" id="UP000185596">
    <property type="component" value="Unassembled WGS sequence"/>
</dbReference>
<dbReference type="RefSeq" id="WP_075130348.1">
    <property type="nucleotide sequence ID" value="NZ_MSIE01000123.1"/>
</dbReference>
<keyword evidence="2" id="KW-1185">Reference proteome</keyword>
<name>A0A1Q8BWC6_9PSEU</name>
<comment type="caution">
    <text evidence="1">The sequence shown here is derived from an EMBL/GenBank/DDBJ whole genome shotgun (WGS) entry which is preliminary data.</text>
</comment>
<dbReference type="OrthoDB" id="3812886at2"/>
<proteinExistence type="predicted"/>
<accession>A0A1Q8BWC6</accession>
<dbReference type="STRING" id="1912961.BU204_36425"/>
<dbReference type="AlphaFoldDB" id="A0A1Q8BWC6"/>
<protein>
    <submittedName>
        <fullName evidence="1">Uncharacterized protein</fullName>
    </submittedName>
</protein>
<evidence type="ECO:0000313" key="2">
    <source>
        <dbReference type="Proteomes" id="UP000185596"/>
    </source>
</evidence>
<gene>
    <name evidence="1" type="ORF">BU204_36425</name>
</gene>
<reference evidence="1 2" key="1">
    <citation type="submission" date="2016-12" db="EMBL/GenBank/DDBJ databases">
        <title>The draft genome sequence of Actinophytocola sp. 11-183.</title>
        <authorList>
            <person name="Wang W."/>
            <person name="Yuan L."/>
        </authorList>
    </citation>
    <scope>NUCLEOTIDE SEQUENCE [LARGE SCALE GENOMIC DNA]</scope>
    <source>
        <strain evidence="1 2">11-183</strain>
    </source>
</reference>
<dbReference type="EMBL" id="MSIE01000123">
    <property type="protein sequence ID" value="OLF06411.1"/>
    <property type="molecule type" value="Genomic_DNA"/>
</dbReference>
<evidence type="ECO:0000313" key="1">
    <source>
        <dbReference type="EMBL" id="OLF06411.1"/>
    </source>
</evidence>